<protein>
    <submittedName>
        <fullName evidence="1">WD40/YVTN/BNR-like repeat-containing protein</fullName>
    </submittedName>
</protein>
<accession>A0ABD5Z4F1</accession>
<dbReference type="SUPFAM" id="SSF101898">
    <property type="entry name" value="NHL repeat"/>
    <property type="match status" value="1"/>
</dbReference>
<dbReference type="Proteomes" id="UP001596447">
    <property type="component" value="Unassembled WGS sequence"/>
</dbReference>
<reference evidence="1 2" key="1">
    <citation type="journal article" date="2019" name="Int. J. Syst. Evol. Microbiol.">
        <title>The Global Catalogue of Microorganisms (GCM) 10K type strain sequencing project: providing services to taxonomists for standard genome sequencing and annotation.</title>
        <authorList>
            <consortium name="The Broad Institute Genomics Platform"/>
            <consortium name="The Broad Institute Genome Sequencing Center for Infectious Disease"/>
            <person name="Wu L."/>
            <person name="Ma J."/>
        </authorList>
    </citation>
    <scope>NUCLEOTIDE SEQUENCE [LARGE SCALE GENOMIC DNA]</scope>
    <source>
        <strain evidence="1 2">XZGYJ-43</strain>
    </source>
</reference>
<evidence type="ECO:0000313" key="1">
    <source>
        <dbReference type="EMBL" id="MFC7200124.1"/>
    </source>
</evidence>
<dbReference type="PROSITE" id="PS51257">
    <property type="entry name" value="PROKAR_LIPOPROTEIN"/>
    <property type="match status" value="1"/>
</dbReference>
<gene>
    <name evidence="1" type="ORF">ACFQJ9_12005</name>
</gene>
<dbReference type="RefSeq" id="WP_279530043.1">
    <property type="nucleotide sequence ID" value="NZ_CP122312.1"/>
</dbReference>
<organism evidence="1 2">
    <name type="scientific">Halospeciosus flavus</name>
    <dbReference type="NCBI Taxonomy" id="3032283"/>
    <lineage>
        <taxon>Archaea</taxon>
        <taxon>Methanobacteriati</taxon>
        <taxon>Methanobacteriota</taxon>
        <taxon>Stenosarchaea group</taxon>
        <taxon>Halobacteria</taxon>
        <taxon>Halobacteriales</taxon>
        <taxon>Halobacteriaceae</taxon>
        <taxon>Halospeciosus</taxon>
    </lineage>
</organism>
<dbReference type="AlphaFoldDB" id="A0ABD5Z4F1"/>
<dbReference type="InterPro" id="IPR015943">
    <property type="entry name" value="WD40/YVTN_repeat-like_dom_sf"/>
</dbReference>
<sequence length="325" mass="33797">MQRTRRAYLAVAGSAFASGLAGCLGGSSDSTPDSAWSPVDSPVQGTLYEVVGTRGGPFAVGAGGVVLKRGDGDWSPVLEHGPQGQDTALVSAAVTDNGGALWLCGGGGVVARYDVHADQFTDYSYPEGHTSSWTGVATVGLSGTEWVFLTNSSGELLYGQNDHGSMNWVDSFQKPGGGASSTGIEFDTHGFLYLCNSNSEVLESVDGGHSWKQIGISGSSVALHDIAPFDATTIDVAGGDGHLYRFDGFEWTDLDLDAKTFNAIERSRQSGLLVGEDSHVYRFGANGWVADHPTTDVHLHGALLASPGNPAIAVGTGGTILERTK</sequence>
<name>A0ABD5Z4F1_9EURY</name>
<comment type="caution">
    <text evidence="1">The sequence shown here is derived from an EMBL/GenBank/DDBJ whole genome shotgun (WGS) entry which is preliminary data.</text>
</comment>
<evidence type="ECO:0000313" key="2">
    <source>
        <dbReference type="Proteomes" id="UP001596447"/>
    </source>
</evidence>
<dbReference type="Gene3D" id="2.130.10.10">
    <property type="entry name" value="YVTN repeat-like/Quinoprotein amine dehydrogenase"/>
    <property type="match status" value="1"/>
</dbReference>
<dbReference type="EMBL" id="JBHTAR010000011">
    <property type="protein sequence ID" value="MFC7200124.1"/>
    <property type="molecule type" value="Genomic_DNA"/>
</dbReference>
<proteinExistence type="predicted"/>
<keyword evidence="2" id="KW-1185">Reference proteome</keyword>